<dbReference type="STRING" id="861299.J421_2150"/>
<sequence>MSLFRRRVVVESDVCIVGSGITAAMVAEKLARTTKKRIVVVEAGEEAPPLARRYALRDRYLAYGESPWPNDHLDGYDIQGPLQSRSMQVGGLALHWGGVTPRWSPEDFETRSRFGVGTDWPIGYDDLDPYYQEAETLIGVAGAQGPAEMDPRGKPYPMPAIPLTYNLELLQDWASKADITMWSQPSAKNSRPYDGRAACCRNDTCTPVCPTGAKYTPDVTWNRLRASKRVTLYPRTLVRRLITEQGSSRVTSAQAVQRVPNRPSVPVEFRATQFVVAAGYVWSSHLLLLSGLANSSGLVGKYLCGHRNKQAFVALPLELFPGMNGQHSLVTKQFMRAPATKRYLRHDLRVWESSFDRGPRLRDDAGNLLLGDELLRDWRERTRTGVARVRAYYDVFPDRESALTLDTDLHNGYGDPLPKLAMRDAPESAALRRYSDDTIVALFERMARAGDGTVLRVEEDDGGFQDHPAGGCRMGDDPATSVVDSWGRTHDHENLFVVGAPTCVSASCANGTLTFCALALRSAEEMTR</sequence>
<dbReference type="HOGENOM" id="CLU_008878_4_1_0"/>
<dbReference type="InParanoid" id="W0RH10"/>
<feature type="domain" description="Glucose-methanol-choline oxidoreductase N-terminal" evidence="6">
    <location>
        <begin position="188"/>
        <end position="306"/>
    </location>
</feature>
<keyword evidence="4" id="KW-0274">FAD</keyword>
<dbReference type="InterPro" id="IPR051473">
    <property type="entry name" value="P2Ox-like"/>
</dbReference>
<keyword evidence="9" id="KW-1185">Reference proteome</keyword>
<evidence type="ECO:0000256" key="4">
    <source>
        <dbReference type="ARBA" id="ARBA00022827"/>
    </source>
</evidence>
<keyword evidence="5" id="KW-0560">Oxidoreductase</keyword>
<dbReference type="Gene3D" id="3.50.50.60">
    <property type="entry name" value="FAD/NAD(P)-binding domain"/>
    <property type="match status" value="2"/>
</dbReference>
<dbReference type="InterPro" id="IPR007867">
    <property type="entry name" value="GMC_OxRtase_C"/>
</dbReference>
<organism evidence="8 9">
    <name type="scientific">Gemmatirosa kalamazoonensis</name>
    <dbReference type="NCBI Taxonomy" id="861299"/>
    <lineage>
        <taxon>Bacteria</taxon>
        <taxon>Pseudomonadati</taxon>
        <taxon>Gemmatimonadota</taxon>
        <taxon>Gemmatimonadia</taxon>
        <taxon>Gemmatimonadales</taxon>
        <taxon>Gemmatimonadaceae</taxon>
        <taxon>Gemmatirosa</taxon>
    </lineage>
</organism>
<accession>W0RH10</accession>
<dbReference type="InterPro" id="IPR000172">
    <property type="entry name" value="GMC_OxRdtase_N"/>
</dbReference>
<dbReference type="EMBL" id="CP007128">
    <property type="protein sequence ID" value="AHG89687.1"/>
    <property type="molecule type" value="Genomic_DNA"/>
</dbReference>
<dbReference type="Proteomes" id="UP000019151">
    <property type="component" value="Chromosome"/>
</dbReference>
<name>W0RH10_9BACT</name>
<evidence type="ECO:0000259" key="7">
    <source>
        <dbReference type="Pfam" id="PF05199"/>
    </source>
</evidence>
<evidence type="ECO:0000256" key="5">
    <source>
        <dbReference type="ARBA" id="ARBA00023002"/>
    </source>
</evidence>
<evidence type="ECO:0000256" key="3">
    <source>
        <dbReference type="ARBA" id="ARBA00022630"/>
    </source>
</evidence>
<proteinExistence type="inferred from homology"/>
<evidence type="ECO:0000256" key="1">
    <source>
        <dbReference type="ARBA" id="ARBA00001974"/>
    </source>
</evidence>
<dbReference type="PANTHER" id="PTHR42784">
    <property type="entry name" value="PYRANOSE 2-OXIDASE"/>
    <property type="match status" value="1"/>
</dbReference>
<dbReference type="Pfam" id="PF05199">
    <property type="entry name" value="GMC_oxred_C"/>
    <property type="match status" value="1"/>
</dbReference>
<dbReference type="RefSeq" id="WP_025411175.1">
    <property type="nucleotide sequence ID" value="NZ_CP007128.1"/>
</dbReference>
<dbReference type="PATRIC" id="fig|861299.3.peg.2189"/>
<dbReference type="KEGG" id="gba:J421_2150"/>
<evidence type="ECO:0000313" key="9">
    <source>
        <dbReference type="Proteomes" id="UP000019151"/>
    </source>
</evidence>
<evidence type="ECO:0000313" key="8">
    <source>
        <dbReference type="EMBL" id="AHG89687.1"/>
    </source>
</evidence>
<dbReference type="PANTHER" id="PTHR42784:SF1">
    <property type="entry name" value="PYRANOSE 2-OXIDASE"/>
    <property type="match status" value="1"/>
</dbReference>
<dbReference type="GO" id="GO:0016614">
    <property type="term" value="F:oxidoreductase activity, acting on CH-OH group of donors"/>
    <property type="evidence" value="ECO:0007669"/>
    <property type="project" value="InterPro"/>
</dbReference>
<feature type="domain" description="Glucose-methanol-choline oxidoreductase C-terminal" evidence="7">
    <location>
        <begin position="397"/>
        <end position="519"/>
    </location>
</feature>
<reference evidence="8 9" key="1">
    <citation type="journal article" date="2014" name="Genome Announc.">
        <title>Genome Sequence and Methylome of Soil Bacterium Gemmatirosa kalamazoonensis KBS708T, a Member of the Rarely Cultivated Gemmatimonadetes Phylum.</title>
        <authorList>
            <person name="Debruyn J.M."/>
            <person name="Radosevich M."/>
            <person name="Wommack K.E."/>
            <person name="Polson S.W."/>
            <person name="Hauser L.J."/>
            <person name="Fawaz M.N."/>
            <person name="Korlach J."/>
            <person name="Tsai Y.C."/>
        </authorList>
    </citation>
    <scope>NUCLEOTIDE SEQUENCE [LARGE SCALE GENOMIC DNA]</scope>
    <source>
        <strain evidence="8 9">KBS708</strain>
    </source>
</reference>
<dbReference type="InterPro" id="IPR036188">
    <property type="entry name" value="FAD/NAD-bd_sf"/>
</dbReference>
<evidence type="ECO:0000259" key="6">
    <source>
        <dbReference type="Pfam" id="PF00732"/>
    </source>
</evidence>
<evidence type="ECO:0000256" key="2">
    <source>
        <dbReference type="ARBA" id="ARBA00010790"/>
    </source>
</evidence>
<comment type="similarity">
    <text evidence="2">Belongs to the GMC oxidoreductase family.</text>
</comment>
<keyword evidence="3" id="KW-0285">Flavoprotein</keyword>
<dbReference type="Pfam" id="PF00732">
    <property type="entry name" value="GMC_oxred_N"/>
    <property type="match status" value="1"/>
</dbReference>
<dbReference type="SUPFAM" id="SSF51905">
    <property type="entry name" value="FAD/NAD(P)-binding domain"/>
    <property type="match status" value="1"/>
</dbReference>
<comment type="cofactor">
    <cofactor evidence="1">
        <name>FAD</name>
        <dbReference type="ChEBI" id="CHEBI:57692"/>
    </cofactor>
</comment>
<dbReference type="OrthoDB" id="9798604at2"/>
<dbReference type="AlphaFoldDB" id="W0RH10"/>
<dbReference type="eggNOG" id="COG2303">
    <property type="taxonomic scope" value="Bacteria"/>
</dbReference>
<dbReference type="GO" id="GO:0050660">
    <property type="term" value="F:flavin adenine dinucleotide binding"/>
    <property type="evidence" value="ECO:0007669"/>
    <property type="project" value="InterPro"/>
</dbReference>
<protein>
    <submittedName>
        <fullName evidence="8">GMC oxidoreductase</fullName>
    </submittedName>
</protein>
<gene>
    <name evidence="8" type="ORF">J421_2150</name>
</gene>